<organism evidence="5 6">
    <name type="scientific">Dissostichus mawsoni</name>
    <name type="common">Antarctic cod</name>
    <dbReference type="NCBI Taxonomy" id="36200"/>
    <lineage>
        <taxon>Eukaryota</taxon>
        <taxon>Metazoa</taxon>
        <taxon>Chordata</taxon>
        <taxon>Craniata</taxon>
        <taxon>Vertebrata</taxon>
        <taxon>Euteleostomi</taxon>
        <taxon>Actinopterygii</taxon>
        <taxon>Neopterygii</taxon>
        <taxon>Teleostei</taxon>
        <taxon>Neoteleostei</taxon>
        <taxon>Acanthomorphata</taxon>
        <taxon>Eupercaria</taxon>
        <taxon>Perciformes</taxon>
        <taxon>Notothenioidei</taxon>
        <taxon>Nototheniidae</taxon>
        <taxon>Dissostichus</taxon>
    </lineage>
</organism>
<dbReference type="InterPro" id="IPR012677">
    <property type="entry name" value="Nucleotide-bd_a/b_plait_sf"/>
</dbReference>
<dbReference type="Gene3D" id="3.30.70.330">
    <property type="match status" value="4"/>
</dbReference>
<dbReference type="Proteomes" id="UP000518266">
    <property type="component" value="Unassembled WGS sequence"/>
</dbReference>
<feature type="domain" description="RRM" evidence="4">
    <location>
        <begin position="583"/>
        <end position="655"/>
    </location>
</feature>
<feature type="domain" description="RRM" evidence="4">
    <location>
        <begin position="504"/>
        <end position="579"/>
    </location>
</feature>
<feature type="non-terminal residue" evidence="5">
    <location>
        <position position="819"/>
    </location>
</feature>
<feature type="region of interest" description="Disordered" evidence="3">
    <location>
        <begin position="131"/>
        <end position="161"/>
    </location>
</feature>
<evidence type="ECO:0000256" key="2">
    <source>
        <dbReference type="PROSITE-ProRule" id="PRU00176"/>
    </source>
</evidence>
<name>A0A7J5Z7N3_DISMA</name>
<evidence type="ECO:0000259" key="4">
    <source>
        <dbReference type="PROSITE" id="PS50102"/>
    </source>
</evidence>
<accession>A0A7J5Z7N3</accession>
<dbReference type="GO" id="GO:0003723">
    <property type="term" value="F:RNA binding"/>
    <property type="evidence" value="ECO:0007669"/>
    <property type="project" value="UniProtKB-UniRule"/>
</dbReference>
<dbReference type="CDD" id="cd12351">
    <property type="entry name" value="RRM4_SHARP"/>
    <property type="match status" value="1"/>
</dbReference>
<reference evidence="5 6" key="1">
    <citation type="submission" date="2020-03" db="EMBL/GenBank/DDBJ databases">
        <title>Dissostichus mawsoni Genome sequencing and assembly.</title>
        <authorList>
            <person name="Park H."/>
        </authorList>
    </citation>
    <scope>NUCLEOTIDE SEQUENCE [LARGE SCALE GENOMIC DNA]</scope>
    <source>
        <strain evidence="5">DM0001</strain>
        <tissue evidence="5">Muscle</tissue>
    </source>
</reference>
<comment type="caution">
    <text evidence="5">The sequence shown here is derived from an EMBL/GenBank/DDBJ whole genome shotgun (WGS) entry which is preliminary data.</text>
</comment>
<evidence type="ECO:0000256" key="3">
    <source>
        <dbReference type="SAM" id="MobiDB-lite"/>
    </source>
</evidence>
<evidence type="ECO:0000313" key="5">
    <source>
        <dbReference type="EMBL" id="KAF3856328.1"/>
    </source>
</evidence>
<keyword evidence="6" id="KW-1185">Reference proteome</keyword>
<evidence type="ECO:0000313" key="6">
    <source>
        <dbReference type="Proteomes" id="UP000518266"/>
    </source>
</evidence>
<dbReference type="AlphaFoldDB" id="A0A7J5Z7N3"/>
<evidence type="ECO:0000256" key="1">
    <source>
        <dbReference type="ARBA" id="ARBA00022884"/>
    </source>
</evidence>
<proteinExistence type="predicted"/>
<protein>
    <recommendedName>
        <fullName evidence="4">RRM domain-containing protein</fullName>
    </recommendedName>
</protein>
<dbReference type="InterPro" id="IPR035979">
    <property type="entry name" value="RBD_domain_sf"/>
</dbReference>
<dbReference type="InterPro" id="IPR034175">
    <property type="entry name" value="SHARP_RRM4"/>
</dbReference>
<feature type="domain" description="RRM" evidence="4">
    <location>
        <begin position="65"/>
        <end position="140"/>
    </location>
</feature>
<keyword evidence="1 2" id="KW-0694">RNA-binding</keyword>
<dbReference type="InterPro" id="IPR000504">
    <property type="entry name" value="RRM_dom"/>
</dbReference>
<gene>
    <name evidence="5" type="ORF">F7725_017051</name>
</gene>
<dbReference type="CDD" id="cd12350">
    <property type="entry name" value="RRM3_SHARP"/>
    <property type="match status" value="1"/>
</dbReference>
<dbReference type="InterPro" id="IPR034174">
    <property type="entry name" value="SHARP_RRM3"/>
</dbReference>
<sequence length="819" mass="91328">ARARTWIRDAATAAKAKRAAATRPKLFTPSFILFRRTSDRQGIENVRDHMRLKGGRKAQDGSGNQTPLGGKFTRTCSRGEDRGAFKRYGRVESVKVLRKRGSEGGVAAFVDFVDIKSAQKAHNAVNKMGDRDLRTDYNEPGSVPSAVRGLEDSSPSSSRDVTGFSRATVGPVFGPPVSLHTREGRYERRIDGSDIWFGYYICEEYPVAQKPANVHMITAHMDTMSAVALSTDSATTTLIITEIVPCLLLLALEVVPLGEALRQQTHILTLEFETHLLLLILHGVTYTEMREDGGLIEPTITGGADHLIPHSRGTLLHNGPRDKPLKLLIPLKELLCPPGEVRDLDPTAGRRALILSAAPAALAAAVTQTAAQVMDLGHALFSRQLLTPLLSLLWGSTRMSHAEALGLKYKTYQYAPQVDTSLKDGLFHEFKKHGKVTSVQIHGASEDRYGLQEDQEKALTVSKGKLFFGMLIEVIAWNGPETESENEFRPLDGRIDEFHPKATRTLFIGNLEKTTSYQQLLDIFQRFGEIVDIDIKKVNGVPQYAFVQYSDIASVCKAIKKMDGEYLGSNRLKLGFGKSMPTTCVWLDGLATSVTEQYLTRHFCRYGHVVKVVFDRLKGMALILYNNTDFAQAAVRETKGWKIGGNKIKVDFASQESQMAFYRTMQTSGQDIRDFYEIPLNDERNADLHTMNLQQKGLTLRIYGHLASILKKLEETTLLAAGNVFLNWNTFRGNTLTHVFMKTQETSGTSETPLSKTLENTHIFKESEKESESDLRLIVAGGALPIQGDLLLLQYHHHPLSELPENQETRLQSIFREKW</sequence>
<dbReference type="FunFam" id="3.30.70.330:FF:000118">
    <property type="entry name" value="msx2-interacting protein-like isoform X1"/>
    <property type="match status" value="1"/>
</dbReference>
<dbReference type="EMBL" id="JAAKFY010000006">
    <property type="protein sequence ID" value="KAF3856328.1"/>
    <property type="molecule type" value="Genomic_DNA"/>
</dbReference>
<dbReference type="PROSITE" id="PS50102">
    <property type="entry name" value="RRM"/>
    <property type="match status" value="3"/>
</dbReference>
<dbReference type="OrthoDB" id="6407164at2759"/>
<dbReference type="FunFam" id="3.30.70.330:FF:000143">
    <property type="entry name" value="msx2-interacting protein-like isoform X1"/>
    <property type="match status" value="1"/>
</dbReference>
<dbReference type="Pfam" id="PF00076">
    <property type="entry name" value="RRM_1"/>
    <property type="match status" value="3"/>
</dbReference>
<dbReference type="SUPFAM" id="SSF54928">
    <property type="entry name" value="RNA-binding domain, RBD"/>
    <property type="match status" value="2"/>
</dbReference>
<dbReference type="PANTHER" id="PTHR23189">
    <property type="entry name" value="RNA RECOGNITION MOTIF-CONTAINING"/>
    <property type="match status" value="1"/>
</dbReference>
<feature type="region of interest" description="Disordered" evidence="3">
    <location>
        <begin position="54"/>
        <end position="76"/>
    </location>
</feature>
<dbReference type="SMART" id="SM00360">
    <property type="entry name" value="RRM"/>
    <property type="match status" value="3"/>
</dbReference>